<dbReference type="Gene3D" id="3.10.450.590">
    <property type="match status" value="1"/>
</dbReference>
<evidence type="ECO:0000259" key="2">
    <source>
        <dbReference type="Pfam" id="PF13026"/>
    </source>
</evidence>
<feature type="region of interest" description="Disordered" evidence="1">
    <location>
        <begin position="47"/>
        <end position="67"/>
    </location>
</feature>
<evidence type="ECO:0000313" key="4">
    <source>
        <dbReference type="Proteomes" id="UP000503540"/>
    </source>
</evidence>
<keyword evidence="4" id="KW-1185">Reference proteome</keyword>
<dbReference type="Proteomes" id="UP000503540">
    <property type="component" value="Chromosome"/>
</dbReference>
<gene>
    <name evidence="3" type="ORF">F5544_45020</name>
</gene>
<organism evidence="3 4">
    <name type="scientific">Nocardia arthritidis</name>
    <dbReference type="NCBI Taxonomy" id="228602"/>
    <lineage>
        <taxon>Bacteria</taxon>
        <taxon>Bacillati</taxon>
        <taxon>Actinomycetota</taxon>
        <taxon>Actinomycetes</taxon>
        <taxon>Mycobacteriales</taxon>
        <taxon>Nocardiaceae</taxon>
        <taxon>Nocardia</taxon>
    </lineage>
</organism>
<accession>A0A6G9YUK2</accession>
<dbReference type="InterPro" id="IPR024981">
    <property type="entry name" value="DUF3887"/>
</dbReference>
<name>A0A6G9YUK2_9NOCA</name>
<feature type="compositionally biased region" description="Polar residues" evidence="1">
    <location>
        <begin position="56"/>
        <end position="65"/>
    </location>
</feature>
<dbReference type="AlphaFoldDB" id="A0A6G9YUK2"/>
<evidence type="ECO:0000313" key="3">
    <source>
        <dbReference type="EMBL" id="QIS16807.1"/>
    </source>
</evidence>
<reference evidence="3 4" key="1">
    <citation type="journal article" date="2019" name="ACS Chem. Biol.">
        <title>Identification and Mobilization of a Cryptic Antibiotic Biosynthesis Gene Locus from a Human-Pathogenic Nocardia Isolate.</title>
        <authorList>
            <person name="Herisse M."/>
            <person name="Ishida K."/>
            <person name="Porter J.L."/>
            <person name="Howden B."/>
            <person name="Hertweck C."/>
            <person name="Stinear T.P."/>
            <person name="Pidot S.J."/>
        </authorList>
    </citation>
    <scope>NUCLEOTIDE SEQUENCE [LARGE SCALE GENOMIC DNA]</scope>
    <source>
        <strain evidence="3 4">AUSMDU00012717</strain>
    </source>
</reference>
<proteinExistence type="predicted"/>
<feature type="domain" description="DUF3887" evidence="2">
    <location>
        <begin position="171"/>
        <end position="252"/>
    </location>
</feature>
<protein>
    <submittedName>
        <fullName evidence="3">DUF3887 domain-containing protein</fullName>
    </submittedName>
</protein>
<dbReference type="EMBL" id="CP046172">
    <property type="protein sequence ID" value="QIS16807.1"/>
    <property type="molecule type" value="Genomic_DNA"/>
</dbReference>
<sequence length="260" mass="28646">MCSTKLEIIVAGSAKEQVCPVCGRPLPAPADRGRKRQYCSATCRSAARRQRDRTESNPAHQTNPVNDGLTVDARKAHIYDVVTNPTSPLTRVASARDTARSADEALRAAVDRARDAGHTWQEIGEVLGTTRQAAFQRFGRHIDPATGAVMPRESTRTDLVEHAVALLGAWREGRWAEVRRDFDDTALREITEDRLADAWATVVGLVGRYEGMGAPFTRRTGAHIMAYVPMQFEGGEMTGRVFYDENAKVTGLFIRPPEAV</sequence>
<evidence type="ECO:0000256" key="1">
    <source>
        <dbReference type="SAM" id="MobiDB-lite"/>
    </source>
</evidence>
<dbReference type="KEGG" id="nah:F5544_45020"/>
<dbReference type="Pfam" id="PF13026">
    <property type="entry name" value="DUF3887"/>
    <property type="match status" value="1"/>
</dbReference>